<evidence type="ECO:0000313" key="2">
    <source>
        <dbReference type="EMBL" id="TQE13898.1"/>
    </source>
</evidence>
<evidence type="ECO:0000256" key="1">
    <source>
        <dbReference type="SAM" id="MobiDB-lite"/>
    </source>
</evidence>
<reference evidence="2 3" key="1">
    <citation type="journal article" date="2019" name="G3 (Bethesda)">
        <title>Sequencing of a Wild Apple (Malus baccata) Genome Unravels the Differences Between Cultivated and Wild Apple Species Regarding Disease Resistance and Cold Tolerance.</title>
        <authorList>
            <person name="Chen X."/>
        </authorList>
    </citation>
    <scope>NUCLEOTIDE SEQUENCE [LARGE SCALE GENOMIC DNA]</scope>
    <source>
        <strain evidence="3">cv. Shandingzi</strain>
        <tissue evidence="2">Leaves</tissue>
    </source>
</reference>
<dbReference type="EMBL" id="VIEB01000008">
    <property type="protein sequence ID" value="TQE13898.1"/>
    <property type="molecule type" value="Genomic_DNA"/>
</dbReference>
<gene>
    <name evidence="2" type="ORF">C1H46_000529</name>
</gene>
<feature type="region of interest" description="Disordered" evidence="1">
    <location>
        <begin position="75"/>
        <end position="104"/>
    </location>
</feature>
<protein>
    <submittedName>
        <fullName evidence="2">Uncharacterized protein</fullName>
    </submittedName>
</protein>
<organism evidence="2 3">
    <name type="scientific">Malus baccata</name>
    <name type="common">Siberian crab apple</name>
    <name type="synonym">Pyrus baccata</name>
    <dbReference type="NCBI Taxonomy" id="106549"/>
    <lineage>
        <taxon>Eukaryota</taxon>
        <taxon>Viridiplantae</taxon>
        <taxon>Streptophyta</taxon>
        <taxon>Embryophyta</taxon>
        <taxon>Tracheophyta</taxon>
        <taxon>Spermatophyta</taxon>
        <taxon>Magnoliopsida</taxon>
        <taxon>eudicotyledons</taxon>
        <taxon>Gunneridae</taxon>
        <taxon>Pentapetalae</taxon>
        <taxon>rosids</taxon>
        <taxon>fabids</taxon>
        <taxon>Rosales</taxon>
        <taxon>Rosaceae</taxon>
        <taxon>Amygdaloideae</taxon>
        <taxon>Maleae</taxon>
        <taxon>Malus</taxon>
    </lineage>
</organism>
<dbReference type="AlphaFoldDB" id="A0A540NS80"/>
<accession>A0A540NS80</accession>
<keyword evidence="3" id="KW-1185">Reference proteome</keyword>
<sequence length="142" mass="16029">MRIGINLKTKDSLLSRSSLLMCQMSWHLQNRNHHQFRKKKPPLLRVQQLLLHLKLMLSQNSLKAEVVENGAAYDKNEDESAKSASNSPFASSTVGSPSREFSDSNYGYGKTTDADASPHIRSRSVVFYIFKVTLICAKLLIF</sequence>
<comment type="caution">
    <text evidence="2">The sequence shown here is derived from an EMBL/GenBank/DDBJ whole genome shotgun (WGS) entry which is preliminary data.</text>
</comment>
<feature type="compositionally biased region" description="Polar residues" evidence="1">
    <location>
        <begin position="82"/>
        <end position="96"/>
    </location>
</feature>
<dbReference type="STRING" id="106549.A0A540NS80"/>
<name>A0A540NS80_MALBA</name>
<proteinExistence type="predicted"/>
<dbReference type="Proteomes" id="UP000315295">
    <property type="component" value="Unassembled WGS sequence"/>
</dbReference>
<evidence type="ECO:0000313" key="3">
    <source>
        <dbReference type="Proteomes" id="UP000315295"/>
    </source>
</evidence>